<proteinExistence type="predicted"/>
<accession>A0A3N0XWJ1</accession>
<dbReference type="Proteomes" id="UP000281406">
    <property type="component" value="Unassembled WGS sequence"/>
</dbReference>
<sequence>MFLFCEEDLEQINKCNIYEFESSVDTSSTSKKTIPSDHLPFWIRLKIEKQSSNEVPNVASWLDIIGFQVEPDRREGKINGAEILSVIKSITDSRHQRPDGIYVQTYKNYSCKLTEVLKVYFNIWTKYQQLPEDFNSFISASDGRKHFNVDHLIFTMILAKRLNVLLNTSSEKSSQVNKSDYCFVTFAVKPCEIKWSFLAQSLSFLLEDFLTKKEKLHSEIVIPLKGLVHIDVDSTKKNSILKIILPKASQPLDDFRELQDGCPLTRSILSLVLKYLEIRIREKSYTTHVCPSRQAVVIHEDYQKSHDDLDSLCKNFKEDSGIELKMVQMKI</sequence>
<gene>
    <name evidence="1" type="ORF">DPX16_21477</name>
</gene>
<protein>
    <submittedName>
        <fullName evidence="1">Uncharacterized protein</fullName>
    </submittedName>
</protein>
<evidence type="ECO:0000313" key="2">
    <source>
        <dbReference type="Proteomes" id="UP000281406"/>
    </source>
</evidence>
<name>A0A3N0XWJ1_ANAGA</name>
<dbReference type="EMBL" id="RJVU01059915">
    <property type="protein sequence ID" value="ROJ62491.1"/>
    <property type="molecule type" value="Genomic_DNA"/>
</dbReference>
<comment type="caution">
    <text evidence="1">The sequence shown here is derived from an EMBL/GenBank/DDBJ whole genome shotgun (WGS) entry which is preliminary data.</text>
</comment>
<dbReference type="AlphaFoldDB" id="A0A3N0XWJ1"/>
<keyword evidence="2" id="KW-1185">Reference proteome</keyword>
<evidence type="ECO:0000313" key="1">
    <source>
        <dbReference type="EMBL" id="ROJ62491.1"/>
    </source>
</evidence>
<organism evidence="1 2">
    <name type="scientific">Anabarilius grahami</name>
    <name type="common">Kanglang fish</name>
    <name type="synonym">Barilius grahami</name>
    <dbReference type="NCBI Taxonomy" id="495550"/>
    <lineage>
        <taxon>Eukaryota</taxon>
        <taxon>Metazoa</taxon>
        <taxon>Chordata</taxon>
        <taxon>Craniata</taxon>
        <taxon>Vertebrata</taxon>
        <taxon>Euteleostomi</taxon>
        <taxon>Actinopterygii</taxon>
        <taxon>Neopterygii</taxon>
        <taxon>Teleostei</taxon>
        <taxon>Ostariophysi</taxon>
        <taxon>Cypriniformes</taxon>
        <taxon>Xenocyprididae</taxon>
        <taxon>Xenocypridinae</taxon>
        <taxon>Xenocypridinae incertae sedis</taxon>
        <taxon>Anabarilius</taxon>
    </lineage>
</organism>
<reference evidence="1 2" key="1">
    <citation type="submission" date="2018-10" db="EMBL/GenBank/DDBJ databases">
        <title>Genome assembly for a Yunnan-Guizhou Plateau 3E fish, Anabarilius grahami (Regan), and its evolutionary and genetic applications.</title>
        <authorList>
            <person name="Jiang W."/>
        </authorList>
    </citation>
    <scope>NUCLEOTIDE SEQUENCE [LARGE SCALE GENOMIC DNA]</scope>
    <source>
        <strain evidence="1">AG-KIZ</strain>
        <tissue evidence="1">Muscle</tissue>
    </source>
</reference>
<dbReference type="OrthoDB" id="8961218at2759"/>